<keyword evidence="5" id="KW-0547">Nucleotide-binding</keyword>
<dbReference type="PANTHER" id="PTHR10890:SF3">
    <property type="entry name" value="CYSTEINE--TRNA LIGASE, CYTOPLASMIC"/>
    <property type="match status" value="1"/>
</dbReference>
<evidence type="ECO:0000256" key="1">
    <source>
        <dbReference type="ARBA" id="ARBA00001947"/>
    </source>
</evidence>
<dbReference type="GO" id="GO:0006423">
    <property type="term" value="P:cysteinyl-tRNA aminoacylation"/>
    <property type="evidence" value="ECO:0007669"/>
    <property type="project" value="InterPro"/>
</dbReference>
<evidence type="ECO:0000256" key="5">
    <source>
        <dbReference type="ARBA" id="ARBA00022741"/>
    </source>
</evidence>
<evidence type="ECO:0000256" key="9">
    <source>
        <dbReference type="ARBA" id="ARBA00023146"/>
    </source>
</evidence>
<protein>
    <recommendedName>
        <fullName evidence="2">cysteine--tRNA ligase</fullName>
        <ecNumber evidence="2">6.1.1.16</ecNumber>
    </recommendedName>
    <alternativeName>
        <fullName evidence="10">Cysteinyl-tRNA synthetase</fullName>
    </alternativeName>
</protein>
<keyword evidence="4" id="KW-0479">Metal-binding</keyword>
<gene>
    <name evidence="13" type="ORF">PYW07_015907</name>
</gene>
<feature type="region of interest" description="Disordered" evidence="11">
    <location>
        <begin position="285"/>
        <end position="305"/>
    </location>
</feature>
<organism evidence="13 14">
    <name type="scientific">Mythimna separata</name>
    <name type="common">Oriental armyworm</name>
    <name type="synonym">Pseudaletia separata</name>
    <dbReference type="NCBI Taxonomy" id="271217"/>
    <lineage>
        <taxon>Eukaryota</taxon>
        <taxon>Metazoa</taxon>
        <taxon>Ecdysozoa</taxon>
        <taxon>Arthropoda</taxon>
        <taxon>Hexapoda</taxon>
        <taxon>Insecta</taxon>
        <taxon>Pterygota</taxon>
        <taxon>Neoptera</taxon>
        <taxon>Endopterygota</taxon>
        <taxon>Lepidoptera</taxon>
        <taxon>Glossata</taxon>
        <taxon>Ditrysia</taxon>
        <taxon>Noctuoidea</taxon>
        <taxon>Noctuidae</taxon>
        <taxon>Noctuinae</taxon>
        <taxon>Hadenini</taxon>
        <taxon>Mythimna</taxon>
    </lineage>
</organism>
<evidence type="ECO:0000256" key="4">
    <source>
        <dbReference type="ARBA" id="ARBA00022723"/>
    </source>
</evidence>
<dbReference type="Pfam" id="PF01406">
    <property type="entry name" value="tRNA-synt_1e"/>
    <property type="match status" value="1"/>
</dbReference>
<dbReference type="InterPro" id="IPR032678">
    <property type="entry name" value="tRNA-synt_1_cat_dom"/>
</dbReference>
<evidence type="ECO:0000256" key="11">
    <source>
        <dbReference type="SAM" id="MobiDB-lite"/>
    </source>
</evidence>
<dbReference type="GO" id="GO:0004817">
    <property type="term" value="F:cysteine-tRNA ligase activity"/>
    <property type="evidence" value="ECO:0007669"/>
    <property type="project" value="UniProtKB-EC"/>
</dbReference>
<dbReference type="SUPFAM" id="SSF52374">
    <property type="entry name" value="Nucleotidylyl transferase"/>
    <property type="match status" value="1"/>
</dbReference>
<dbReference type="PANTHER" id="PTHR10890">
    <property type="entry name" value="CYSTEINYL-TRNA SYNTHETASE"/>
    <property type="match status" value="1"/>
</dbReference>
<dbReference type="GO" id="GO:0046872">
    <property type="term" value="F:metal ion binding"/>
    <property type="evidence" value="ECO:0007669"/>
    <property type="project" value="UniProtKB-KW"/>
</dbReference>
<dbReference type="PRINTS" id="PR00983">
    <property type="entry name" value="TRNASYNTHCYS"/>
</dbReference>
<evidence type="ECO:0000256" key="3">
    <source>
        <dbReference type="ARBA" id="ARBA00022598"/>
    </source>
</evidence>
<dbReference type="InterPro" id="IPR024909">
    <property type="entry name" value="Cys-tRNA/MSH_ligase"/>
</dbReference>
<dbReference type="Gene3D" id="3.40.50.620">
    <property type="entry name" value="HUPs"/>
    <property type="match status" value="1"/>
</dbReference>
<dbReference type="GO" id="GO:0005737">
    <property type="term" value="C:cytoplasm"/>
    <property type="evidence" value="ECO:0007669"/>
    <property type="project" value="TreeGrafter"/>
</dbReference>
<feature type="domain" description="tRNA synthetases class I catalytic" evidence="12">
    <location>
        <begin position="38"/>
        <end position="371"/>
    </location>
</feature>
<proteinExistence type="predicted"/>
<evidence type="ECO:0000313" key="14">
    <source>
        <dbReference type="Proteomes" id="UP001231518"/>
    </source>
</evidence>
<keyword evidence="9" id="KW-0030">Aminoacyl-tRNA synthetase</keyword>
<dbReference type="InterPro" id="IPR015803">
    <property type="entry name" value="Cys-tRNA-ligase"/>
</dbReference>
<reference evidence="13" key="1">
    <citation type="submission" date="2023-03" db="EMBL/GenBank/DDBJ databases">
        <title>Chromosome-level genomes of two armyworms, Mythimna separata and Mythimna loreyi, provide insights into the biosynthesis and reception of sex pheromones.</title>
        <authorList>
            <person name="Zhao H."/>
        </authorList>
    </citation>
    <scope>NUCLEOTIDE SEQUENCE</scope>
    <source>
        <strain evidence="13">BeijingLab</strain>
        <tissue evidence="13">Pupa</tissue>
    </source>
</reference>
<evidence type="ECO:0000256" key="2">
    <source>
        <dbReference type="ARBA" id="ARBA00012832"/>
    </source>
</evidence>
<evidence type="ECO:0000256" key="7">
    <source>
        <dbReference type="ARBA" id="ARBA00022840"/>
    </source>
</evidence>
<comment type="cofactor">
    <cofactor evidence="1">
        <name>Zn(2+)</name>
        <dbReference type="ChEBI" id="CHEBI:29105"/>
    </cofactor>
</comment>
<dbReference type="EMBL" id="JARGEI010000010">
    <property type="protein sequence ID" value="KAJ8724949.1"/>
    <property type="molecule type" value="Genomic_DNA"/>
</dbReference>
<evidence type="ECO:0000256" key="6">
    <source>
        <dbReference type="ARBA" id="ARBA00022833"/>
    </source>
</evidence>
<evidence type="ECO:0000259" key="12">
    <source>
        <dbReference type="Pfam" id="PF01406"/>
    </source>
</evidence>
<keyword evidence="7" id="KW-0067">ATP-binding</keyword>
<dbReference type="AlphaFoldDB" id="A0AAD7YSS3"/>
<dbReference type="EC" id="6.1.1.16" evidence="2"/>
<keyword evidence="14" id="KW-1185">Reference proteome</keyword>
<dbReference type="Proteomes" id="UP001231518">
    <property type="component" value="Chromosome 7"/>
</dbReference>
<evidence type="ECO:0000256" key="8">
    <source>
        <dbReference type="ARBA" id="ARBA00022917"/>
    </source>
</evidence>
<evidence type="ECO:0000256" key="10">
    <source>
        <dbReference type="ARBA" id="ARBA00031499"/>
    </source>
</evidence>
<keyword evidence="8" id="KW-0648">Protein biosynthesis</keyword>
<dbReference type="GO" id="GO:0005524">
    <property type="term" value="F:ATP binding"/>
    <property type="evidence" value="ECO:0007669"/>
    <property type="project" value="UniProtKB-KW"/>
</dbReference>
<evidence type="ECO:0000313" key="13">
    <source>
        <dbReference type="EMBL" id="KAJ8724949.1"/>
    </source>
</evidence>
<dbReference type="InterPro" id="IPR014729">
    <property type="entry name" value="Rossmann-like_a/b/a_fold"/>
</dbReference>
<accession>A0AAD7YSS3</accession>
<comment type="caution">
    <text evidence="13">The sequence shown here is derived from an EMBL/GenBank/DDBJ whole genome shotgun (WGS) entry which is preliminary data.</text>
</comment>
<sequence>MSKRSQPSWSPPAKTEKRPVLKLYNSLTRQKEEFVCDNGNRINWYSCGPTVYDASHMGHARSYISFDILRRVMANYFGYDILYVMNITDIDDKIIKRARQHHLFEKYLEENKSLNCIIDDATSVVNYYEIIVKEATDPDKKNAMQKTLDCIASAVKTLKAAVEDKDDAKITNAKCELLQSAKSPISEWLDSRFGATVTDNAIFTALPRYWENEFHKDMKALNVLPPDVLTRVSEYVPQIVKFIEKIIDNGLAYESNGSVYFSVSEFDSKNKHYYARLVPEAYGDTKQLQEGEGDLTDDTSEKRSPNDFALWKRSKAGEPSWSSPWGAGRPGWHIECSAMASDVFGNKLDIHTGGVDLKFPHHDNELAQSEVSH</sequence>
<dbReference type="NCBIfam" id="TIGR00435">
    <property type="entry name" value="cysS"/>
    <property type="match status" value="1"/>
</dbReference>
<name>A0AAD7YSS3_MYTSE</name>
<keyword evidence="3" id="KW-0436">Ligase</keyword>
<keyword evidence="6" id="KW-0862">Zinc</keyword>